<dbReference type="GO" id="GO:0007507">
    <property type="term" value="P:heart development"/>
    <property type="evidence" value="ECO:0007669"/>
    <property type="project" value="Ensembl"/>
</dbReference>
<dbReference type="PANTHER" id="PTHR23037">
    <property type="entry name" value="CYTOKINE RECEPTOR"/>
    <property type="match status" value="1"/>
</dbReference>
<feature type="domain" description="Growth hormone/erythropoietin receptor ligand binding" evidence="11">
    <location>
        <begin position="2"/>
        <end position="81"/>
    </location>
</feature>
<dbReference type="GO" id="GO:0007420">
    <property type="term" value="P:brain development"/>
    <property type="evidence" value="ECO:0007669"/>
    <property type="project" value="Ensembl"/>
</dbReference>
<dbReference type="Gene3D" id="2.60.40.10">
    <property type="entry name" value="Immunoglobulins"/>
    <property type="match status" value="2"/>
</dbReference>
<name>A0A672UYH4_STRHB</name>
<dbReference type="InParanoid" id="A0A672UYH4"/>
<dbReference type="GO" id="GO:0016607">
    <property type="term" value="C:nuclear speck"/>
    <property type="evidence" value="ECO:0007669"/>
    <property type="project" value="Ensembl"/>
</dbReference>
<evidence type="ECO:0000259" key="11">
    <source>
        <dbReference type="Pfam" id="PF09067"/>
    </source>
</evidence>
<dbReference type="InterPro" id="IPR036116">
    <property type="entry name" value="FN3_sf"/>
</dbReference>
<evidence type="ECO:0000256" key="10">
    <source>
        <dbReference type="SAM" id="Phobius"/>
    </source>
</evidence>
<feature type="compositionally biased region" description="Pro residues" evidence="9">
    <location>
        <begin position="290"/>
        <end position="305"/>
    </location>
</feature>
<dbReference type="AlphaFoldDB" id="A0A672UYH4"/>
<evidence type="ECO:0000256" key="6">
    <source>
        <dbReference type="ARBA" id="ARBA00023157"/>
    </source>
</evidence>
<dbReference type="Pfam" id="PF09067">
    <property type="entry name" value="EpoR_lig-bind"/>
    <property type="match status" value="1"/>
</dbReference>
<dbReference type="GO" id="GO:0042802">
    <property type="term" value="F:identical protein binding"/>
    <property type="evidence" value="ECO:0007669"/>
    <property type="project" value="Ensembl"/>
</dbReference>
<evidence type="ECO:0000256" key="9">
    <source>
        <dbReference type="SAM" id="MobiDB-lite"/>
    </source>
</evidence>
<feature type="region of interest" description="Disordered" evidence="9">
    <location>
        <begin position="227"/>
        <end position="312"/>
    </location>
</feature>
<dbReference type="Proteomes" id="UP000472266">
    <property type="component" value="Unplaced"/>
</dbReference>
<keyword evidence="6" id="KW-1015">Disulfide bond</keyword>
<evidence type="ECO:0000256" key="7">
    <source>
        <dbReference type="ARBA" id="ARBA00023170"/>
    </source>
</evidence>
<sequence length="341" mass="36458">AEPQEPKCFTRALLELTCFWESDGDPDPRRFRLQYWLEQDPWHDCPLLAARRGRRSRFWCSLPAAAAVSFVPLELRVLDLRAPPPAQPLHRGAPPRHPPPPHPQVGVAAGRREQRVGALRGGSAVTVRARTRPDGVSYDGFWSPWSRPASAVTPPDMDPVTLGLSCLLAILVLALVLLGLLGHRRLLQEKLWPPVPGPEREFEGLFSAYGGNFQLWLCHGVGAPWTPPAGAPEAEELPSTVEEVGPPPGKGPPPSEGDPPCTPPCASPSPASSFEYTLFDPGSALLTPRGAPPGPGDPPGTPSAPPHGSYANLAPLKGAPFKWVDGDAPADGDPPTYVICS</sequence>
<accession>A0A672UYH4</accession>
<evidence type="ECO:0000256" key="5">
    <source>
        <dbReference type="ARBA" id="ARBA00023136"/>
    </source>
</evidence>
<dbReference type="InterPro" id="IPR013783">
    <property type="entry name" value="Ig-like_fold"/>
</dbReference>
<keyword evidence="13" id="KW-1185">Reference proteome</keyword>
<keyword evidence="5 10" id="KW-0472">Membrane</keyword>
<dbReference type="GO" id="GO:0043161">
    <property type="term" value="P:proteasome-mediated ubiquitin-dependent protein catabolic process"/>
    <property type="evidence" value="ECO:0007669"/>
    <property type="project" value="Ensembl"/>
</dbReference>
<dbReference type="PANTHER" id="PTHR23037:SF28">
    <property type="entry name" value="ERYTHROPOIETIN RECEPTOR"/>
    <property type="match status" value="1"/>
</dbReference>
<keyword evidence="8" id="KW-0325">Glycoprotein</keyword>
<keyword evidence="4 10" id="KW-1133">Transmembrane helix</keyword>
<evidence type="ECO:0000256" key="3">
    <source>
        <dbReference type="ARBA" id="ARBA00022729"/>
    </source>
</evidence>
<feature type="compositionally biased region" description="Pro residues" evidence="9">
    <location>
        <begin position="245"/>
        <end position="267"/>
    </location>
</feature>
<comment type="subcellular location">
    <subcellularLocation>
        <location evidence="1">Membrane</location>
        <topology evidence="1">Single-pass membrane protein</topology>
    </subcellularLocation>
</comment>
<dbReference type="Ensembl" id="ENSSHBT00005024265.1">
    <property type="protein sequence ID" value="ENSSHBP00005020356.1"/>
    <property type="gene ID" value="ENSSHBG00005017367.1"/>
</dbReference>
<gene>
    <name evidence="12" type="primary">EPOR</name>
</gene>
<dbReference type="GO" id="GO:0004900">
    <property type="term" value="F:erythropoietin receptor activity"/>
    <property type="evidence" value="ECO:0007669"/>
    <property type="project" value="Ensembl"/>
</dbReference>
<dbReference type="GO" id="GO:0009897">
    <property type="term" value="C:external side of plasma membrane"/>
    <property type="evidence" value="ECO:0007669"/>
    <property type="project" value="TreeGrafter"/>
</dbReference>
<feature type="region of interest" description="Disordered" evidence="9">
    <location>
        <begin position="84"/>
        <end position="107"/>
    </location>
</feature>
<organism evidence="12 13">
    <name type="scientific">Strigops habroptila</name>
    <name type="common">Kakapo</name>
    <dbReference type="NCBI Taxonomy" id="2489341"/>
    <lineage>
        <taxon>Eukaryota</taxon>
        <taxon>Metazoa</taxon>
        <taxon>Chordata</taxon>
        <taxon>Craniata</taxon>
        <taxon>Vertebrata</taxon>
        <taxon>Euteleostomi</taxon>
        <taxon>Archelosauria</taxon>
        <taxon>Archosauria</taxon>
        <taxon>Dinosauria</taxon>
        <taxon>Saurischia</taxon>
        <taxon>Theropoda</taxon>
        <taxon>Coelurosauria</taxon>
        <taxon>Aves</taxon>
        <taxon>Neognathae</taxon>
        <taxon>Neoaves</taxon>
        <taxon>Telluraves</taxon>
        <taxon>Australaves</taxon>
        <taxon>Psittaciformes</taxon>
        <taxon>Psittacidae</taxon>
        <taxon>Strigops</taxon>
    </lineage>
</organism>
<evidence type="ECO:0000256" key="4">
    <source>
        <dbReference type="ARBA" id="ARBA00022989"/>
    </source>
</evidence>
<dbReference type="SUPFAM" id="SSF49265">
    <property type="entry name" value="Fibronectin type III"/>
    <property type="match status" value="1"/>
</dbReference>
<reference evidence="12" key="1">
    <citation type="submission" date="2025-08" db="UniProtKB">
        <authorList>
            <consortium name="Ensembl"/>
        </authorList>
    </citation>
    <scope>IDENTIFICATION</scope>
</reference>
<proteinExistence type="predicted"/>
<keyword evidence="2 10" id="KW-0812">Transmembrane</keyword>
<evidence type="ECO:0000256" key="1">
    <source>
        <dbReference type="ARBA" id="ARBA00004167"/>
    </source>
</evidence>
<evidence type="ECO:0000256" key="2">
    <source>
        <dbReference type="ARBA" id="ARBA00022692"/>
    </source>
</evidence>
<evidence type="ECO:0000313" key="12">
    <source>
        <dbReference type="Ensembl" id="ENSSHBP00005020356.1"/>
    </source>
</evidence>
<dbReference type="InterPro" id="IPR015152">
    <property type="entry name" value="Growth/epo_recpt_lig-bind"/>
</dbReference>
<dbReference type="GeneTree" id="ENSGT00940000160315"/>
<evidence type="ECO:0000313" key="13">
    <source>
        <dbReference type="Proteomes" id="UP000472266"/>
    </source>
</evidence>
<feature type="transmembrane region" description="Helical" evidence="10">
    <location>
        <begin position="160"/>
        <end position="181"/>
    </location>
</feature>
<keyword evidence="7" id="KW-0675">Receptor</keyword>
<evidence type="ECO:0000256" key="8">
    <source>
        <dbReference type="ARBA" id="ARBA00023180"/>
    </source>
</evidence>
<keyword evidence="3" id="KW-0732">Signal</keyword>
<reference evidence="12" key="2">
    <citation type="submission" date="2025-09" db="UniProtKB">
        <authorList>
            <consortium name="Ensembl"/>
        </authorList>
    </citation>
    <scope>IDENTIFICATION</scope>
</reference>
<protein>
    <submittedName>
        <fullName evidence="12">Erythropoietin receptor</fullName>
    </submittedName>
</protein>